<dbReference type="Proteomes" id="UP000012313">
    <property type="component" value="Unassembled WGS sequence"/>
</dbReference>
<dbReference type="InterPro" id="IPR035965">
    <property type="entry name" value="PAS-like_dom_sf"/>
</dbReference>
<feature type="domain" description="PAS" evidence="3">
    <location>
        <begin position="25"/>
        <end position="60"/>
    </location>
</feature>
<dbReference type="PANTHER" id="PTHR45138">
    <property type="entry name" value="REGULATORY COMPONENTS OF SENSORY TRANSDUCTION SYSTEM"/>
    <property type="match status" value="1"/>
</dbReference>
<evidence type="ECO:0000259" key="4">
    <source>
        <dbReference type="PROSITE" id="PS50887"/>
    </source>
</evidence>
<dbReference type="SMART" id="SM00267">
    <property type="entry name" value="GGDEF"/>
    <property type="match status" value="1"/>
</dbReference>
<evidence type="ECO:0000313" key="5">
    <source>
        <dbReference type="EMBL" id="EMY76318.1"/>
    </source>
</evidence>
<dbReference type="EC" id="2.7.7.65" evidence="1"/>
<dbReference type="SMART" id="SM00091">
    <property type="entry name" value="PAS"/>
    <property type="match status" value="1"/>
</dbReference>
<dbReference type="InterPro" id="IPR013655">
    <property type="entry name" value="PAS_fold_3"/>
</dbReference>
<dbReference type="GO" id="GO:0043709">
    <property type="term" value="P:cell adhesion involved in single-species biofilm formation"/>
    <property type="evidence" value="ECO:0007669"/>
    <property type="project" value="TreeGrafter"/>
</dbReference>
<dbReference type="CDD" id="cd01949">
    <property type="entry name" value="GGDEF"/>
    <property type="match status" value="1"/>
</dbReference>
<dbReference type="Pfam" id="PF08447">
    <property type="entry name" value="PAS_3"/>
    <property type="match status" value="1"/>
</dbReference>
<dbReference type="InterPro" id="IPR000160">
    <property type="entry name" value="GGDEF_dom"/>
</dbReference>
<evidence type="ECO:0000256" key="1">
    <source>
        <dbReference type="ARBA" id="ARBA00012528"/>
    </source>
</evidence>
<dbReference type="NCBIfam" id="TIGR00229">
    <property type="entry name" value="sensory_box"/>
    <property type="match status" value="1"/>
</dbReference>
<evidence type="ECO:0000256" key="2">
    <source>
        <dbReference type="ARBA" id="ARBA00034247"/>
    </source>
</evidence>
<protein>
    <recommendedName>
        <fullName evidence="1">diguanylate cyclase</fullName>
        <ecNumber evidence="1">2.7.7.65</ecNumber>
    </recommendedName>
</protein>
<dbReference type="PROSITE" id="PS50112">
    <property type="entry name" value="PAS"/>
    <property type="match status" value="1"/>
</dbReference>
<dbReference type="OrthoDB" id="9805474at2"/>
<dbReference type="GO" id="GO:0052621">
    <property type="term" value="F:diguanylate cyclase activity"/>
    <property type="evidence" value="ECO:0007669"/>
    <property type="project" value="UniProtKB-EC"/>
</dbReference>
<dbReference type="SUPFAM" id="SSF55073">
    <property type="entry name" value="Nucleotide cyclase"/>
    <property type="match status" value="1"/>
</dbReference>
<dbReference type="EMBL" id="AOHC02000052">
    <property type="protein sequence ID" value="EMY76318.1"/>
    <property type="molecule type" value="Genomic_DNA"/>
</dbReference>
<dbReference type="RefSeq" id="WP_003009793.1">
    <property type="nucleotide sequence ID" value="NZ_AOHC02000052.1"/>
</dbReference>
<name>N1WKH2_9LEPT</name>
<comment type="catalytic activity">
    <reaction evidence="2">
        <text>2 GTP = 3',3'-c-di-GMP + 2 diphosphate</text>
        <dbReference type="Rhea" id="RHEA:24898"/>
        <dbReference type="ChEBI" id="CHEBI:33019"/>
        <dbReference type="ChEBI" id="CHEBI:37565"/>
        <dbReference type="ChEBI" id="CHEBI:58805"/>
        <dbReference type="EC" id="2.7.7.65"/>
    </reaction>
</comment>
<dbReference type="PROSITE" id="PS50887">
    <property type="entry name" value="GGDEF"/>
    <property type="match status" value="1"/>
</dbReference>
<gene>
    <name evidence="5" type="ORF">LEP1GSC060_1664</name>
</gene>
<dbReference type="Gene3D" id="3.30.450.20">
    <property type="entry name" value="PAS domain"/>
    <property type="match status" value="1"/>
</dbReference>
<dbReference type="InterPro" id="IPR029787">
    <property type="entry name" value="Nucleotide_cyclase"/>
</dbReference>
<feature type="domain" description="GGDEF" evidence="4">
    <location>
        <begin position="172"/>
        <end position="308"/>
    </location>
</feature>
<dbReference type="CDD" id="cd00130">
    <property type="entry name" value="PAS"/>
    <property type="match status" value="1"/>
</dbReference>
<organism evidence="5 6">
    <name type="scientific">Leptospira weilii serovar Ranarum str. ICFT</name>
    <dbReference type="NCBI Taxonomy" id="1218598"/>
    <lineage>
        <taxon>Bacteria</taxon>
        <taxon>Pseudomonadati</taxon>
        <taxon>Spirochaetota</taxon>
        <taxon>Spirochaetia</taxon>
        <taxon>Leptospirales</taxon>
        <taxon>Leptospiraceae</taxon>
        <taxon>Leptospira</taxon>
    </lineage>
</organism>
<dbReference type="FunFam" id="3.30.70.270:FF:000001">
    <property type="entry name" value="Diguanylate cyclase domain protein"/>
    <property type="match status" value="1"/>
</dbReference>
<dbReference type="GO" id="GO:1902201">
    <property type="term" value="P:negative regulation of bacterial-type flagellum-dependent cell motility"/>
    <property type="evidence" value="ECO:0007669"/>
    <property type="project" value="TreeGrafter"/>
</dbReference>
<dbReference type="AlphaFoldDB" id="N1WKH2"/>
<dbReference type="NCBIfam" id="TIGR00254">
    <property type="entry name" value="GGDEF"/>
    <property type="match status" value="1"/>
</dbReference>
<dbReference type="InterPro" id="IPR050469">
    <property type="entry name" value="Diguanylate_Cyclase"/>
</dbReference>
<keyword evidence="6" id="KW-1185">Reference proteome</keyword>
<reference evidence="5" key="1">
    <citation type="submission" date="2013-03" db="EMBL/GenBank/DDBJ databases">
        <authorList>
            <person name="Harkins D.M."/>
            <person name="Durkin A.S."/>
            <person name="Brinkac L.M."/>
            <person name="Haft D.H."/>
            <person name="Selengut J.D."/>
            <person name="Sanka R."/>
            <person name="DePew J."/>
            <person name="Purushe J."/>
            <person name="Hartskeerl R.A."/>
            <person name="Ahmed A."/>
            <person name="van der Linden H."/>
            <person name="Goris M.G.A."/>
            <person name="Vinetz J.M."/>
            <person name="Sutton G.G."/>
            <person name="Nierman W.C."/>
            <person name="Fouts D.E."/>
        </authorList>
    </citation>
    <scope>NUCLEOTIDE SEQUENCE [LARGE SCALE GENOMIC DNA]</scope>
    <source>
        <strain evidence="5">ICFT</strain>
    </source>
</reference>
<evidence type="ECO:0000313" key="6">
    <source>
        <dbReference type="Proteomes" id="UP000012313"/>
    </source>
</evidence>
<dbReference type="GO" id="GO:0005886">
    <property type="term" value="C:plasma membrane"/>
    <property type="evidence" value="ECO:0007669"/>
    <property type="project" value="TreeGrafter"/>
</dbReference>
<dbReference type="InterPro" id="IPR000014">
    <property type="entry name" value="PAS"/>
</dbReference>
<dbReference type="STRING" id="1218598.LEP1GSC060_1664"/>
<dbReference type="Pfam" id="PF00990">
    <property type="entry name" value="GGDEF"/>
    <property type="match status" value="1"/>
</dbReference>
<proteinExistence type="predicted"/>
<dbReference type="SUPFAM" id="SSF55785">
    <property type="entry name" value="PYP-like sensor domain (PAS domain)"/>
    <property type="match status" value="1"/>
</dbReference>
<dbReference type="InterPro" id="IPR043128">
    <property type="entry name" value="Rev_trsase/Diguanyl_cyclase"/>
</dbReference>
<comment type="caution">
    <text evidence="5">The sequence shown here is derived from an EMBL/GenBank/DDBJ whole genome shotgun (WGS) entry which is preliminary data.</text>
</comment>
<accession>N1WKH2</accession>
<dbReference type="PANTHER" id="PTHR45138:SF9">
    <property type="entry name" value="DIGUANYLATE CYCLASE DGCM-RELATED"/>
    <property type="match status" value="1"/>
</dbReference>
<sequence length="311" mass="35732">MSGKEYNLEKFYNYSLDLFAIQRMEDGIVVSVNSAFERLLGWKKEKVVGLNPFHLVHPDDMGLFLKEFEELNIGTPNLSVQHRILCADGSYKHFSWTAFPDVETGLIYSTGRDITELVESNRKIGHLALELKEANDRLFEQASTDPLTKLKNRRSFNKELNHWIGHAHRQENFLSLLMIDVDHFKAYNDQYGHPAGDQVLVDLASILRQTFRKNDVTARYGGEEFIVILPDTPKKEAVEMAETLVLTVRDYPWEKRQITISVGTTTIRFDQNTPIGSQNFSIRLIKEADQALYHSKLNGRNQVTHAFDTTN</sequence>
<dbReference type="Gene3D" id="3.30.70.270">
    <property type="match status" value="1"/>
</dbReference>
<evidence type="ECO:0000259" key="3">
    <source>
        <dbReference type="PROSITE" id="PS50112"/>
    </source>
</evidence>